<evidence type="ECO:0000313" key="4">
    <source>
        <dbReference type="EMBL" id="GMI35152.1"/>
    </source>
</evidence>
<feature type="domain" description="Sulfatase N-terminal" evidence="3">
    <location>
        <begin position="23"/>
        <end position="396"/>
    </location>
</feature>
<reference evidence="4 5" key="1">
    <citation type="journal article" date="2023" name="Commun. Biol.">
        <title>Genome analysis of Parmales, the sister group of diatoms, reveals the evolutionary specialization of diatoms from phago-mixotrophs to photoautotrophs.</title>
        <authorList>
            <person name="Ban H."/>
            <person name="Sato S."/>
            <person name="Yoshikawa S."/>
            <person name="Yamada K."/>
            <person name="Nakamura Y."/>
            <person name="Ichinomiya M."/>
            <person name="Sato N."/>
            <person name="Blanc-Mathieu R."/>
            <person name="Endo H."/>
            <person name="Kuwata A."/>
            <person name="Ogata H."/>
        </authorList>
    </citation>
    <scope>NUCLEOTIDE SEQUENCE [LARGE SCALE GENOMIC DNA]</scope>
</reference>
<sequence>MPPSPAFLLLLSSLVSLSLASSPNILLILTDDQSGAFQEYDAQHMPKLASLLSSQGMTIPKSYATTPVCCPSRSSLYTGKYIHNIGVHNNSAGSGGCASQDFADGPEKENIAHLLKTHKSYSTHFAGKYLNNYGFGGEGDGGQQYPQCANETYAREIAGMANTCSVPLSHVPQGWDSWFGLKGNSCYYNYSLSNNGVEEKHGDDYATDYFIDVVKNRTNSFLSDHFANSPDTPFFAVASVPAAHEPADPAPQHAGYAEGLVAPRTPNYNKVIDDGRHWMAHDDVSAGFNDTVADFVDLLYRRRLAVLQSVDDMIEELVGTLEEAGELDNTYIVYTSDNGYHLGQFGIPIDKRQPYESDVQVPFFARGPGIEAGSTLEDGFVTNIDLAPTFLGMAGVDGDEILMHGFDGADVTSLLTASAKNSRTKFLFEYEGENVNNCVGYLENDFPGRAFSQYDGVQCGLRGPFSFKTPPLFESNVTFSSVQDSTNNTYTCLRTIEGADVNTQYCEWDVTGEVELYDLVKDPYQMVNLAGALRGEEVEAMSAELARLRGCAGASC</sequence>
<organism evidence="4 5">
    <name type="scientific">Tetraparma gracilis</name>
    <dbReference type="NCBI Taxonomy" id="2962635"/>
    <lineage>
        <taxon>Eukaryota</taxon>
        <taxon>Sar</taxon>
        <taxon>Stramenopiles</taxon>
        <taxon>Ochrophyta</taxon>
        <taxon>Bolidophyceae</taxon>
        <taxon>Parmales</taxon>
        <taxon>Triparmaceae</taxon>
        <taxon>Tetraparma</taxon>
    </lineage>
</organism>
<dbReference type="Gene3D" id="3.40.720.10">
    <property type="entry name" value="Alkaline Phosphatase, subunit A"/>
    <property type="match status" value="1"/>
</dbReference>
<evidence type="ECO:0000256" key="1">
    <source>
        <dbReference type="ARBA" id="ARBA00008779"/>
    </source>
</evidence>
<gene>
    <name evidence="4" type="ORF">TeGR_g11423</name>
</gene>
<comment type="similarity">
    <text evidence="1">Belongs to the sulfatase family.</text>
</comment>
<dbReference type="SUPFAM" id="SSF53649">
    <property type="entry name" value="Alkaline phosphatase-like"/>
    <property type="match status" value="1"/>
</dbReference>
<name>A0ABQ6MY93_9STRA</name>
<dbReference type="EMBL" id="BRYB01000674">
    <property type="protein sequence ID" value="GMI35152.1"/>
    <property type="molecule type" value="Genomic_DNA"/>
</dbReference>
<dbReference type="InterPro" id="IPR000917">
    <property type="entry name" value="Sulfatase_N"/>
</dbReference>
<dbReference type="InterPro" id="IPR012251">
    <property type="entry name" value="GlcNAc_6-SO4ase"/>
</dbReference>
<dbReference type="Proteomes" id="UP001165060">
    <property type="component" value="Unassembled WGS sequence"/>
</dbReference>
<proteinExistence type="inferred from homology"/>
<dbReference type="Pfam" id="PF00884">
    <property type="entry name" value="Sulfatase"/>
    <property type="match status" value="1"/>
</dbReference>
<dbReference type="CDD" id="cd16147">
    <property type="entry name" value="G6S"/>
    <property type="match status" value="1"/>
</dbReference>
<dbReference type="InterPro" id="IPR017850">
    <property type="entry name" value="Alkaline_phosphatase_core_sf"/>
</dbReference>
<dbReference type="PANTHER" id="PTHR43108">
    <property type="entry name" value="N-ACETYLGLUCOSAMINE-6-SULFATASE FAMILY MEMBER"/>
    <property type="match status" value="1"/>
</dbReference>
<dbReference type="PIRSF" id="PIRSF036666">
    <property type="entry name" value="G6S"/>
    <property type="match status" value="1"/>
</dbReference>
<dbReference type="PANTHER" id="PTHR43108:SF8">
    <property type="entry name" value="SD21168P"/>
    <property type="match status" value="1"/>
</dbReference>
<accession>A0ABQ6MY93</accession>
<protein>
    <recommendedName>
        <fullName evidence="3">Sulfatase N-terminal domain-containing protein</fullName>
    </recommendedName>
</protein>
<keyword evidence="2" id="KW-0732">Signal</keyword>
<comment type="caution">
    <text evidence="4">The sequence shown here is derived from an EMBL/GenBank/DDBJ whole genome shotgun (WGS) entry which is preliminary data.</text>
</comment>
<keyword evidence="5" id="KW-1185">Reference proteome</keyword>
<evidence type="ECO:0000313" key="5">
    <source>
        <dbReference type="Proteomes" id="UP001165060"/>
    </source>
</evidence>
<feature type="chain" id="PRO_5046657814" description="Sulfatase N-terminal domain-containing protein" evidence="2">
    <location>
        <begin position="21"/>
        <end position="556"/>
    </location>
</feature>
<evidence type="ECO:0000256" key="2">
    <source>
        <dbReference type="SAM" id="SignalP"/>
    </source>
</evidence>
<evidence type="ECO:0000259" key="3">
    <source>
        <dbReference type="Pfam" id="PF00884"/>
    </source>
</evidence>
<feature type="signal peptide" evidence="2">
    <location>
        <begin position="1"/>
        <end position="20"/>
    </location>
</feature>